<evidence type="ECO:0000256" key="2">
    <source>
        <dbReference type="SAM" id="MobiDB-lite"/>
    </source>
</evidence>
<reference evidence="3" key="1">
    <citation type="submission" date="2019-10" db="EMBL/GenBank/DDBJ databases">
        <title>Conservation and host-specific expression of non-tandemly repeated heterogenous ribosome RNA gene in arbuscular mycorrhizal fungi.</title>
        <authorList>
            <person name="Maeda T."/>
            <person name="Kobayashi Y."/>
            <person name="Nakagawa T."/>
            <person name="Ezawa T."/>
            <person name="Yamaguchi K."/>
            <person name="Bino T."/>
            <person name="Nishimoto Y."/>
            <person name="Shigenobu S."/>
            <person name="Kawaguchi M."/>
        </authorList>
    </citation>
    <scope>NUCLEOTIDE SEQUENCE</scope>
    <source>
        <strain evidence="3">HR1</strain>
    </source>
</reference>
<organism evidence="3 4">
    <name type="scientific">Rhizophagus clarus</name>
    <dbReference type="NCBI Taxonomy" id="94130"/>
    <lineage>
        <taxon>Eukaryota</taxon>
        <taxon>Fungi</taxon>
        <taxon>Fungi incertae sedis</taxon>
        <taxon>Mucoromycota</taxon>
        <taxon>Glomeromycotina</taxon>
        <taxon>Glomeromycetes</taxon>
        <taxon>Glomerales</taxon>
        <taxon>Glomeraceae</taxon>
        <taxon>Rhizophagus</taxon>
    </lineage>
</organism>
<evidence type="ECO:0000313" key="3">
    <source>
        <dbReference type="EMBL" id="GES92386.1"/>
    </source>
</evidence>
<feature type="region of interest" description="Disordered" evidence="2">
    <location>
        <begin position="17"/>
        <end position="65"/>
    </location>
</feature>
<dbReference type="Gene3D" id="1.20.5.2280">
    <property type="match status" value="1"/>
</dbReference>
<name>A0A8H3LUJ9_9GLOM</name>
<dbReference type="InterPro" id="IPR012917">
    <property type="entry name" value="DUF3294"/>
</dbReference>
<sequence>MILEECAKDCEYFDKKVDSTSQPVKETNEEVAWEESNEIKSDNDSDSDDSEEEMPDDSDDDGYNGYGGYGEYNEYVLSIMSSDLEVLITELEAKITDEKARFEVLITKLEARILKLEQDPVEREAKKNRKFQTRCIQIVKEILNEEPIIKYRPPFLNGLELDAFFQKCRIALKVQGTQHRLHISKNILLAFCPTCNGDHKEKTLWNNIKGEWDCDYVEMAQPNLNQNINVLTQAVANTSNAIQNTINNLTNNVNNLTNSINNLTNNVNNLTNNVNNLTNNIRALDAQSEARSRNSSVQSVRETIIPLPNANNQMPNNFPRNTQSLLRMTGVSVSVLLTFYNLPTIGSVHVKHERLSKFLGLKLI</sequence>
<dbReference type="Pfam" id="PF07957">
    <property type="entry name" value="DUF3294"/>
    <property type="match status" value="1"/>
</dbReference>
<keyword evidence="1" id="KW-0175">Coiled coil</keyword>
<comment type="caution">
    <text evidence="3">The sequence shown here is derived from an EMBL/GenBank/DDBJ whole genome shotgun (WGS) entry which is preliminary data.</text>
</comment>
<proteinExistence type="predicted"/>
<dbReference type="Proteomes" id="UP000615446">
    <property type="component" value="Unassembled WGS sequence"/>
</dbReference>
<evidence type="ECO:0000313" key="4">
    <source>
        <dbReference type="Proteomes" id="UP000615446"/>
    </source>
</evidence>
<evidence type="ECO:0000256" key="1">
    <source>
        <dbReference type="SAM" id="Coils"/>
    </source>
</evidence>
<accession>A0A8H3LUJ9</accession>
<protein>
    <submittedName>
        <fullName evidence="3">Uncharacterized protein</fullName>
    </submittedName>
</protein>
<feature type="coiled-coil region" evidence="1">
    <location>
        <begin position="239"/>
        <end position="287"/>
    </location>
</feature>
<gene>
    <name evidence="3" type="ORF">RCL2_001916400</name>
</gene>
<dbReference type="AlphaFoldDB" id="A0A8H3LUJ9"/>
<dbReference type="EMBL" id="BLAL01000215">
    <property type="protein sequence ID" value="GES92386.1"/>
    <property type="molecule type" value="Genomic_DNA"/>
</dbReference>
<feature type="compositionally biased region" description="Acidic residues" evidence="2">
    <location>
        <begin position="44"/>
        <end position="62"/>
    </location>
</feature>
<dbReference type="OrthoDB" id="2406278at2759"/>